<dbReference type="Proteomes" id="UP000011717">
    <property type="component" value="Unassembled WGS sequence"/>
</dbReference>
<dbReference type="PANTHER" id="PTHR35519:SF2">
    <property type="entry name" value="PH DOMAIN PROTEIN"/>
    <property type="match status" value="1"/>
</dbReference>
<dbReference type="PANTHER" id="PTHR35519">
    <property type="entry name" value="MEMBRANE PROTEINS"/>
    <property type="match status" value="1"/>
</dbReference>
<keyword evidence="1" id="KW-1133">Transmembrane helix</keyword>
<keyword evidence="1" id="KW-0812">Transmembrane</keyword>
<comment type="caution">
    <text evidence="2">The sequence shown here is derived from an EMBL/GenBank/DDBJ whole genome shotgun (WGS) entry which is preliminary data.</text>
</comment>
<keyword evidence="1" id="KW-0472">Membrane</keyword>
<evidence type="ECO:0000313" key="2">
    <source>
        <dbReference type="EMBL" id="EMD83635.1"/>
    </source>
</evidence>
<dbReference type="AlphaFoldDB" id="M2SE46"/>
<reference evidence="2 3" key="1">
    <citation type="journal article" date="2013" name="Genome Announc.">
        <title>Draft Genome Sequence of Strain JLT2015T, Belonging to the Family Sphingomonadaceae of the Alphaproteobacteria.</title>
        <authorList>
            <person name="Tang K."/>
            <person name="Liu K."/>
            <person name="Li S."/>
            <person name="Jiao N."/>
        </authorList>
    </citation>
    <scope>NUCLEOTIDE SEQUENCE [LARGE SCALE GENOMIC DNA]</scope>
    <source>
        <strain evidence="2 3">JLT2015</strain>
    </source>
</reference>
<dbReference type="PATRIC" id="fig|1234595.3.peg.606"/>
<dbReference type="EMBL" id="AMRV01000002">
    <property type="protein sequence ID" value="EMD83635.1"/>
    <property type="molecule type" value="Genomic_DNA"/>
</dbReference>
<feature type="transmembrane region" description="Helical" evidence="1">
    <location>
        <begin position="61"/>
        <end position="83"/>
    </location>
</feature>
<evidence type="ECO:0000313" key="3">
    <source>
        <dbReference type="Proteomes" id="UP000011717"/>
    </source>
</evidence>
<sequence length="151" mass="16603">MARPSGIDQQVFEEAVRRLGTGARSPAAVRRRVEVLEGVLERSVKLPFRVPGLGNRIGLDAILGLLPVGGDIIAGIMSSYLIWEARNLGMSKWHLTRMGANTVVDTLLGFIPFVGDAADVFFRSNTKNLRIVRKHLDKHHPETAIIDAEPL</sequence>
<name>M2SE46_9SPHN</name>
<evidence type="ECO:0008006" key="4">
    <source>
        <dbReference type="Google" id="ProtNLM"/>
    </source>
</evidence>
<evidence type="ECO:0000256" key="1">
    <source>
        <dbReference type="SAM" id="Phobius"/>
    </source>
</evidence>
<organism evidence="2 3">
    <name type="scientific">Pacificimonas flava</name>
    <dbReference type="NCBI Taxonomy" id="1234595"/>
    <lineage>
        <taxon>Bacteria</taxon>
        <taxon>Pseudomonadati</taxon>
        <taxon>Pseudomonadota</taxon>
        <taxon>Alphaproteobacteria</taxon>
        <taxon>Sphingomonadales</taxon>
        <taxon>Sphingosinicellaceae</taxon>
        <taxon>Pacificimonas</taxon>
    </lineage>
</organism>
<accession>M2SE46</accession>
<protein>
    <recommendedName>
        <fullName evidence="4">DUF4112 domain-containing protein</fullName>
    </recommendedName>
</protein>
<dbReference type="InterPro" id="IPR025187">
    <property type="entry name" value="DUF4112"/>
</dbReference>
<dbReference type="Pfam" id="PF13430">
    <property type="entry name" value="DUF4112"/>
    <property type="match status" value="1"/>
</dbReference>
<gene>
    <name evidence="2" type="ORF">C725_0607</name>
</gene>
<proteinExistence type="predicted"/>
<dbReference type="RefSeq" id="WP_008600072.1">
    <property type="nucleotide sequence ID" value="NZ_AMRV01000002.1"/>
</dbReference>
<keyword evidence="3" id="KW-1185">Reference proteome</keyword>
<dbReference type="OrthoDB" id="513552at2"/>